<dbReference type="Proteomes" id="UP001059596">
    <property type="component" value="Unassembled WGS sequence"/>
</dbReference>
<evidence type="ECO:0000256" key="1">
    <source>
        <dbReference type="SAM" id="MobiDB-lite"/>
    </source>
</evidence>
<evidence type="ECO:0000313" key="3">
    <source>
        <dbReference type="Proteomes" id="UP001059596"/>
    </source>
</evidence>
<sequence>TGQSLGGREGHSAQEDAQQPALLVDPAEQGSAQDDGDGGQTEGDAEAHGDASQVLGGKGIAQLLAIQAVLLLLQLIEGSTGQRLTRRVQLLGGNSLAVLTTTTQPADEGVIPADHATQEQDSWHRGQQDHQQCGILLEQPHPILVAGHLEQSDCSTVAASMPIRMLGHRRSYPLSRSSSRASKRHSGGITMMYSVRHWVQVTGPSGARICFSSIQRLRQDSCTHLLVPRQRHGECGTCQKENLLAH</sequence>
<dbReference type="AlphaFoldDB" id="A0A9P9YEB6"/>
<organism evidence="2 3">
    <name type="scientific">Drosophila gunungcola</name>
    <name type="common">fruit fly</name>
    <dbReference type="NCBI Taxonomy" id="103775"/>
    <lineage>
        <taxon>Eukaryota</taxon>
        <taxon>Metazoa</taxon>
        <taxon>Ecdysozoa</taxon>
        <taxon>Arthropoda</taxon>
        <taxon>Hexapoda</taxon>
        <taxon>Insecta</taxon>
        <taxon>Pterygota</taxon>
        <taxon>Neoptera</taxon>
        <taxon>Endopterygota</taxon>
        <taxon>Diptera</taxon>
        <taxon>Brachycera</taxon>
        <taxon>Muscomorpha</taxon>
        <taxon>Ephydroidea</taxon>
        <taxon>Drosophilidae</taxon>
        <taxon>Drosophila</taxon>
        <taxon>Sophophora</taxon>
    </lineage>
</organism>
<feature type="region of interest" description="Disordered" evidence="1">
    <location>
        <begin position="1"/>
        <end position="50"/>
    </location>
</feature>
<accession>A0A9P9YEB6</accession>
<proteinExistence type="predicted"/>
<dbReference type="EMBL" id="JAMKOV010000044">
    <property type="protein sequence ID" value="KAI8035203.1"/>
    <property type="molecule type" value="Genomic_DNA"/>
</dbReference>
<protein>
    <submittedName>
        <fullName evidence="2">Uncharacterized protein</fullName>
    </submittedName>
</protein>
<name>A0A9P9YEB6_9MUSC</name>
<keyword evidence="3" id="KW-1185">Reference proteome</keyword>
<feature type="non-terminal residue" evidence="2">
    <location>
        <position position="246"/>
    </location>
</feature>
<reference evidence="2" key="1">
    <citation type="journal article" date="2023" name="Genome Biol. Evol.">
        <title>Long-read-based Genome Assembly of Drosophila gunungcola Reveals Fewer Chemosensory Genes in Flower-breeding Species.</title>
        <authorList>
            <person name="Negi A."/>
            <person name="Liao B.Y."/>
            <person name="Yeh S.D."/>
        </authorList>
    </citation>
    <scope>NUCLEOTIDE SEQUENCE</scope>
    <source>
        <strain evidence="2">Sukarami</strain>
    </source>
</reference>
<gene>
    <name evidence="2" type="ORF">M5D96_012014</name>
</gene>
<evidence type="ECO:0000313" key="2">
    <source>
        <dbReference type="EMBL" id="KAI8035203.1"/>
    </source>
</evidence>
<comment type="caution">
    <text evidence="2">The sequence shown here is derived from an EMBL/GenBank/DDBJ whole genome shotgun (WGS) entry which is preliminary data.</text>
</comment>